<feature type="chain" id="PRO_5004752003" evidence="2">
    <location>
        <begin position="19"/>
        <end position="622"/>
    </location>
</feature>
<dbReference type="Proteomes" id="UP000018040">
    <property type="component" value="Unassembled WGS sequence"/>
</dbReference>
<feature type="signal peptide" evidence="2">
    <location>
        <begin position="1"/>
        <end position="18"/>
    </location>
</feature>
<gene>
    <name evidence="3" type="ORF">GSB_151091</name>
</gene>
<dbReference type="OrthoDB" id="10255440at2759"/>
<dbReference type="EMBL" id="AHHH01000043">
    <property type="protein sequence ID" value="ESU43623.1"/>
    <property type="molecule type" value="Genomic_DNA"/>
</dbReference>
<keyword evidence="2" id="KW-0732">Signal</keyword>
<sequence>MQAFCLLIHLSIVSIQTGHKNPAVFTIARTVVSQQEPEGSNGNLNTHSIIYCYNFNNNCQSSQCIFSQLSVTLALPYTMTDKSYTVVVEEPTAKLYRITNPGVQMKPHDFTLIKQDDGERQLISTNKLYEAASCDSVNTGYEFDYYVVKVNDGDGTVTLTPTVPVSLYLNPPHEETVKPVLQRTADNKLRSSCSLREAVNFFTTHQGTFSQSKLQGIIKSTMLATSSIAEAGSAIIAQEEAKGFCNEYTNYPPFNLSANLASDVFPIRGLLCISVIDYCKTHTDSLSHEYWSNYVRKVSMPGDLDTDNDPATALSNPAQDGKATVAGAVSNVSESSSVDPSSSSSDEDITVSALRNTGSSNKDAASALELTEFAKAEQVRLSVLGCNQFDDTLNRPLYVNNIHYMEETGVYYYTITGLVKVWRRRGTVDYDITITSEDIARFLRDFDFRFTYTRASVDIADELAIQLLERYRANILAYAAVPGYDKSRFHDLASLLIILYEMLLYIMGADRHSVPVLEFISGRLGCSFKLSTGRTRTVRDILPPYVCAIVLHFENYVVDPQVLSKVLRLDIFAVCRICTSLFCKRIGRDNQRYQLKAPIVKDGETLKKRRGLQSIALKRSMA</sequence>
<reference evidence="3 4" key="2">
    <citation type="journal article" date="2013" name="Genome Biol. Evol.">
        <title>Genome sequencing of Giardia lamblia genotypes A2 and B isolates (DH and GS) and comparative analysis with the genomes of genotypes A1 and E (WB and Pig).</title>
        <authorList>
            <person name="Adam R.D."/>
            <person name="Dahlstrom E.W."/>
            <person name="Martens C.A."/>
            <person name="Bruno D.P."/>
            <person name="Barbian K.D."/>
            <person name="Ricklefs S.M."/>
            <person name="Hernandez M.M."/>
            <person name="Narla N.P."/>
            <person name="Patel R.B."/>
            <person name="Porcella S.F."/>
            <person name="Nash T.E."/>
        </authorList>
    </citation>
    <scope>NUCLEOTIDE SEQUENCE [LARGE SCALE GENOMIC DNA]</scope>
    <source>
        <strain evidence="3 4">GS</strain>
    </source>
</reference>
<feature type="compositionally biased region" description="Low complexity" evidence="1">
    <location>
        <begin position="329"/>
        <end position="344"/>
    </location>
</feature>
<proteinExistence type="predicted"/>
<reference evidence="4" key="1">
    <citation type="submission" date="2012-02" db="EMBL/GenBank/DDBJ databases">
        <title>Genome sequencing of Giardia lamblia Genotypes A2 and B isolates (DH and GS) and comparative analysis with the genomes of Genotypes A1 and E (WB and Pig).</title>
        <authorList>
            <person name="Adam R."/>
            <person name="Dahlstrom E."/>
            <person name="Martens C."/>
            <person name="Bruno D."/>
            <person name="Barbian K."/>
            <person name="Porcella S.F."/>
            <person name="Nash T."/>
        </authorList>
    </citation>
    <scope>NUCLEOTIDE SEQUENCE</scope>
    <source>
        <strain evidence="4">GS</strain>
    </source>
</reference>
<feature type="region of interest" description="Disordered" evidence="1">
    <location>
        <begin position="329"/>
        <end position="348"/>
    </location>
</feature>
<dbReference type="AlphaFoldDB" id="V6TXE1"/>
<dbReference type="VEuPathDB" id="GiardiaDB:GL50581_3861"/>
<evidence type="ECO:0000313" key="3">
    <source>
        <dbReference type="EMBL" id="ESU43623.1"/>
    </source>
</evidence>
<dbReference type="VEuPathDB" id="GiardiaDB:QR46_1828"/>
<dbReference type="VEuPathDB" id="GiardiaDB:DHA2_153061"/>
<evidence type="ECO:0000313" key="4">
    <source>
        <dbReference type="Proteomes" id="UP000018040"/>
    </source>
</evidence>
<evidence type="ECO:0000256" key="1">
    <source>
        <dbReference type="SAM" id="MobiDB-lite"/>
    </source>
</evidence>
<dbReference type="VEuPathDB" id="GiardiaDB:GL50803_0016615"/>
<evidence type="ECO:0000256" key="2">
    <source>
        <dbReference type="SAM" id="SignalP"/>
    </source>
</evidence>
<comment type="caution">
    <text evidence="3">The sequence shown here is derived from an EMBL/GenBank/DDBJ whole genome shotgun (WGS) entry which is preliminary data.</text>
</comment>
<accession>V6TXE1</accession>
<name>V6TXE1_GIAIN</name>
<organism evidence="3 4">
    <name type="scientific">Giardia intestinalis</name>
    <name type="common">Giardia lamblia</name>
    <dbReference type="NCBI Taxonomy" id="5741"/>
    <lineage>
        <taxon>Eukaryota</taxon>
        <taxon>Metamonada</taxon>
        <taxon>Diplomonadida</taxon>
        <taxon>Hexamitidae</taxon>
        <taxon>Giardiinae</taxon>
        <taxon>Giardia</taxon>
    </lineage>
</organism>
<protein>
    <submittedName>
        <fullName evidence="3">Uncharacterized protein</fullName>
    </submittedName>
</protein>